<proteinExistence type="predicted"/>
<evidence type="ECO:0000256" key="1">
    <source>
        <dbReference type="SAM" id="MobiDB-lite"/>
    </source>
</evidence>
<feature type="compositionally biased region" description="Polar residues" evidence="1">
    <location>
        <begin position="695"/>
        <end position="713"/>
    </location>
</feature>
<comment type="caution">
    <text evidence="2">The sequence shown here is derived from an EMBL/GenBank/DDBJ whole genome shotgun (WGS) entry which is preliminary data.</text>
</comment>
<feature type="compositionally biased region" description="Basic and acidic residues" evidence="1">
    <location>
        <begin position="608"/>
        <end position="624"/>
    </location>
</feature>
<feature type="region of interest" description="Disordered" evidence="1">
    <location>
        <begin position="1"/>
        <end position="25"/>
    </location>
</feature>
<evidence type="ECO:0000313" key="2">
    <source>
        <dbReference type="EMBL" id="KDN68627.1"/>
    </source>
</evidence>
<evidence type="ECO:0000313" key="3">
    <source>
        <dbReference type="Proteomes" id="UP000027238"/>
    </source>
</evidence>
<name>A0A066XI97_COLSU</name>
<feature type="compositionally biased region" description="Basic and acidic residues" evidence="1">
    <location>
        <begin position="671"/>
        <end position="680"/>
    </location>
</feature>
<feature type="region of interest" description="Disordered" evidence="1">
    <location>
        <begin position="665"/>
        <end position="718"/>
    </location>
</feature>
<sequence>MGSWGDSTTRRADRMPTMRIQGNTNKQPSDLVKEAMMNDLGTIRINELPLDDTPNVRAIPQRLRRPPVITEHSEALNGYRAMAENGIDDAEAMSVRGLDPLGGPSLHRPIAGPTNSFVTEARRPTPSLQGMQMSRNGILLPPGTVVHRFNHNSPAASNNSIAVAIPQPVNAAAVEASNQLLPPHLRMRKIETPLFNKPVPENGTYVEASKPVMMDVSTLPQAREMTVSLPTPMAPNELLKNQTAENESTHFNTVKDDHISENSVSKDKEIFIFWTGSCKTWVPQQGKDCLVMIDLKVINGAVEVEGQSLFVMTLPEVFVKKHNMSFYVLEIAKSNFVAIRFVNPETDVDEGRYRLKFQDEETATGFQNHAAKLQRVIRYISNVAAATNDMEVEAGPATEQNATPEQPLQFNTSAVAAPVETPAEISPETKAVVEKTKSLEKAKDNEHTPKRSKDSTDVITDAFNNLSLNKVKDADMYKANRQRVRYSAEELLEQRSSAQAPSGITDVKIPLNRQIKLPRNTSSTQDVLERDSQSKTSLTVNDSAKLKDWIAGKGSQPKTEGGSQISMPGLSEAVKYQKAAAAITEPSAQASELFSSENKPINTVIGENENKADGTPMDSDKGGANDETQIAAISTGTNPTTSNSTDASASIDPQIEVDQAIHVLETSSSAEPRKSDKRAANSDASSDSAVGFQPSKPQSPSAMASDQNGQTKMGDTAPCFGMEVPAPAAAVIANEQDSSAMETSALPAELFGQTVPTVPPTATPATSFAVHPNILCGIQGQSDKGTPNATPVLHLASPQLPPPLLATPHMAQPHVTYTPQMPHSITPSLQGYPPAGIVTAVSITYHISHPGQPNGQPLNTGQANVHAIHHATDLIGQQAGRAFSPNAPVFQPQSQSQPSQQSSGQNRMRRGLESSIFATGFSGAKHAGSFTRAPSE</sequence>
<dbReference type="EMBL" id="JMSE01000640">
    <property type="protein sequence ID" value="KDN68627.1"/>
    <property type="molecule type" value="Genomic_DNA"/>
</dbReference>
<gene>
    <name evidence="2" type="ORF">CSUB01_03086</name>
</gene>
<keyword evidence="3" id="KW-1185">Reference proteome</keyword>
<feature type="region of interest" description="Disordered" evidence="1">
    <location>
        <begin position="883"/>
        <end position="936"/>
    </location>
</feature>
<dbReference type="eggNOG" id="ENOG502RPXI">
    <property type="taxonomic scope" value="Eukaryota"/>
</dbReference>
<dbReference type="OMA" id="NDLGTIR"/>
<feature type="compositionally biased region" description="Low complexity" evidence="1">
    <location>
        <begin position="891"/>
        <end position="903"/>
    </location>
</feature>
<dbReference type="STRING" id="1173701.A0A066XI97"/>
<protein>
    <submittedName>
        <fullName evidence="2">Uncharacterized protein</fullName>
    </submittedName>
</protein>
<organism evidence="2 3">
    <name type="scientific">Colletotrichum sublineola</name>
    <name type="common">Sorghum anthracnose fungus</name>
    <dbReference type="NCBI Taxonomy" id="1173701"/>
    <lineage>
        <taxon>Eukaryota</taxon>
        <taxon>Fungi</taxon>
        <taxon>Dikarya</taxon>
        <taxon>Ascomycota</taxon>
        <taxon>Pezizomycotina</taxon>
        <taxon>Sordariomycetes</taxon>
        <taxon>Hypocreomycetidae</taxon>
        <taxon>Glomerellales</taxon>
        <taxon>Glomerellaceae</taxon>
        <taxon>Colletotrichum</taxon>
        <taxon>Colletotrichum graminicola species complex</taxon>
    </lineage>
</organism>
<dbReference type="OrthoDB" id="4829625at2759"/>
<feature type="region of interest" description="Disordered" evidence="1">
    <location>
        <begin position="587"/>
        <end position="625"/>
    </location>
</feature>
<feature type="compositionally biased region" description="Polar residues" evidence="1">
    <location>
        <begin position="587"/>
        <end position="601"/>
    </location>
</feature>
<dbReference type="Proteomes" id="UP000027238">
    <property type="component" value="Unassembled WGS sequence"/>
</dbReference>
<dbReference type="AlphaFoldDB" id="A0A066XI97"/>
<accession>A0A066XI97</accession>
<reference evidence="3" key="1">
    <citation type="journal article" date="2014" name="Genome Announc.">
        <title>Draft genome sequence of Colletotrichum sublineola, a destructive pathogen of cultivated sorghum.</title>
        <authorList>
            <person name="Baroncelli R."/>
            <person name="Sanz-Martin J.M."/>
            <person name="Rech G.E."/>
            <person name="Sukno S.A."/>
            <person name="Thon M.R."/>
        </authorList>
    </citation>
    <scope>NUCLEOTIDE SEQUENCE [LARGE SCALE GENOMIC DNA]</scope>
    <source>
        <strain evidence="3">TX430BB</strain>
    </source>
</reference>
<dbReference type="HOGENOM" id="CLU_313084_0_0_1"/>